<keyword evidence="3" id="KW-1185">Reference proteome</keyword>
<dbReference type="WBParaSite" id="PSAMB.scaffold1676size28778.g14436.t1">
    <property type="protein sequence ID" value="PSAMB.scaffold1676size28778.g14436.t1"/>
    <property type="gene ID" value="PSAMB.scaffold1676size28778.g14436"/>
</dbReference>
<evidence type="ECO:0000259" key="2">
    <source>
        <dbReference type="Pfam" id="PF13906"/>
    </source>
</evidence>
<keyword evidence="1" id="KW-0812">Transmembrane</keyword>
<dbReference type="GO" id="GO:0061459">
    <property type="term" value="F:L-arginine transmembrane transporter activity"/>
    <property type="evidence" value="ECO:0007669"/>
    <property type="project" value="TreeGrafter"/>
</dbReference>
<organism evidence="3 4">
    <name type="scientific">Plectus sambesii</name>
    <dbReference type="NCBI Taxonomy" id="2011161"/>
    <lineage>
        <taxon>Eukaryota</taxon>
        <taxon>Metazoa</taxon>
        <taxon>Ecdysozoa</taxon>
        <taxon>Nematoda</taxon>
        <taxon>Chromadorea</taxon>
        <taxon>Plectida</taxon>
        <taxon>Plectina</taxon>
        <taxon>Plectoidea</taxon>
        <taxon>Plectidae</taxon>
        <taxon>Plectus</taxon>
    </lineage>
</organism>
<dbReference type="Pfam" id="PF13906">
    <property type="entry name" value="AA_permease_C"/>
    <property type="match status" value="1"/>
</dbReference>
<dbReference type="PANTHER" id="PTHR43243">
    <property type="entry name" value="INNER MEMBRANE TRANSPORTER YGJI-RELATED"/>
    <property type="match status" value="1"/>
</dbReference>
<dbReference type="GO" id="GO:0005886">
    <property type="term" value="C:plasma membrane"/>
    <property type="evidence" value="ECO:0007669"/>
    <property type="project" value="TreeGrafter"/>
</dbReference>
<dbReference type="InterPro" id="IPR029485">
    <property type="entry name" value="CAT_C"/>
</dbReference>
<name>A0A914VBG9_9BILA</name>
<feature type="domain" description="Cationic amino acid transporter C-terminal" evidence="2">
    <location>
        <begin position="30"/>
        <end position="80"/>
    </location>
</feature>
<evidence type="ECO:0000256" key="1">
    <source>
        <dbReference type="SAM" id="Phobius"/>
    </source>
</evidence>
<feature type="transmembrane region" description="Helical" evidence="1">
    <location>
        <begin position="61"/>
        <end position="78"/>
    </location>
</feature>
<protein>
    <submittedName>
        <fullName evidence="4">Cationic amino acid transporter C-terminal domain-containing protein</fullName>
    </submittedName>
</protein>
<keyword evidence="1" id="KW-1133">Transmembrane helix</keyword>
<dbReference type="Gene3D" id="1.20.1740.10">
    <property type="entry name" value="Amino acid/polyamine transporter I"/>
    <property type="match status" value="1"/>
</dbReference>
<dbReference type="GO" id="GO:0097638">
    <property type="term" value="P:L-arginine import across plasma membrane"/>
    <property type="evidence" value="ECO:0007669"/>
    <property type="project" value="TreeGrafter"/>
</dbReference>
<dbReference type="PANTHER" id="PTHR43243:SF105">
    <property type="entry name" value="CATIONIC AMINO ACID TRANSPORTER C-TERMINAL DOMAIN-CONTAINING PROTEIN"/>
    <property type="match status" value="1"/>
</dbReference>
<feature type="transmembrane region" description="Helical" evidence="1">
    <location>
        <begin position="30"/>
        <end position="49"/>
    </location>
</feature>
<accession>A0A914VBG9</accession>
<dbReference type="Proteomes" id="UP000887566">
    <property type="component" value="Unplaced"/>
</dbReference>
<proteinExistence type="predicted"/>
<dbReference type="GO" id="GO:0015189">
    <property type="term" value="F:L-lysine transmembrane transporter activity"/>
    <property type="evidence" value="ECO:0007669"/>
    <property type="project" value="TreeGrafter"/>
</dbReference>
<evidence type="ECO:0000313" key="3">
    <source>
        <dbReference type="Proteomes" id="UP000887566"/>
    </source>
</evidence>
<dbReference type="AlphaFoldDB" id="A0A914VBG9"/>
<sequence>MVVVLILSISIVILLVVIDRRPKSEEQLAFTVPFVPYFPALSMFINISLMLRLRSATWMRFLVWMAIGFVVYFFYGISHSGEESNLKFEPISAKSLLQTSSDSDDSDDD</sequence>
<dbReference type="GO" id="GO:0000064">
    <property type="term" value="F:L-ornithine transmembrane transporter activity"/>
    <property type="evidence" value="ECO:0007669"/>
    <property type="project" value="TreeGrafter"/>
</dbReference>
<keyword evidence="1" id="KW-0472">Membrane</keyword>
<reference evidence="4" key="1">
    <citation type="submission" date="2022-11" db="UniProtKB">
        <authorList>
            <consortium name="WormBaseParasite"/>
        </authorList>
    </citation>
    <scope>IDENTIFICATION</scope>
</reference>
<evidence type="ECO:0000313" key="4">
    <source>
        <dbReference type="WBParaSite" id="PSAMB.scaffold1676size28778.g14436.t1"/>
    </source>
</evidence>